<accession>A0A024K1T4</accession>
<dbReference type="Pfam" id="PF10118">
    <property type="entry name" value="Metal_hydrol"/>
    <property type="match status" value="1"/>
</dbReference>
<organism evidence="1">
    <name type="scientific">Mycobacterium triplex</name>
    <dbReference type="NCBI Taxonomy" id="47839"/>
    <lineage>
        <taxon>Bacteria</taxon>
        <taxon>Bacillati</taxon>
        <taxon>Actinomycetota</taxon>
        <taxon>Actinomycetes</taxon>
        <taxon>Mycobacteriales</taxon>
        <taxon>Mycobacteriaceae</taxon>
        <taxon>Mycobacterium</taxon>
        <taxon>Mycobacterium simiae complex</taxon>
    </lineage>
</organism>
<dbReference type="EMBL" id="HG964446">
    <property type="protein sequence ID" value="CDO89468.1"/>
    <property type="molecule type" value="Genomic_DNA"/>
</dbReference>
<evidence type="ECO:0000313" key="1">
    <source>
        <dbReference type="EMBL" id="CDO89468.1"/>
    </source>
</evidence>
<dbReference type="AlphaFoldDB" id="A0A024K1T4"/>
<name>A0A024K1T4_9MYCO</name>
<reference evidence="1" key="2">
    <citation type="submission" date="2014-04" db="EMBL/GenBank/DDBJ databases">
        <authorList>
            <person name="Xu Y.W."/>
            <person name="Yang Q."/>
        </authorList>
    </citation>
    <scope>NUCLEOTIDE SEQUENCE</scope>
    <source>
        <strain evidence="1">DSM 44626</strain>
    </source>
</reference>
<sequence length="312" mass="35087">MQLCIITFGGNGPVTDLEVRRPKFDFTDDVPWAWHPENPAFSFFMNATSIIAICFEQMIVAAVQEAKPLITDADAAAEATAFLRQEAQHSSSHRKHVNALIKRYPGLQQTFDDAMARFDALTATTSLKFRLAYIADLEATFTPSFKLMLDNEATLFRPGDDRVASLFLWHFVEEVEHRSSALLIYDAVVGDNWYRIRALPGVVKHLLQVMAVIADGVNAHVPLSDRKVDARTLLPAYGVWQNLKGKLSSGSEVASAFASVPRKQILVAAGRVLMSQTPYHKPEHEPLPRFADQWFERWRRGEDVARWYTAVG</sequence>
<dbReference type="PANTHER" id="PTHR39456">
    <property type="entry name" value="METAL-DEPENDENT HYDROLASE"/>
    <property type="match status" value="1"/>
</dbReference>
<protein>
    <submittedName>
        <fullName evidence="1">Metal-dependent hydrolase</fullName>
    </submittedName>
</protein>
<dbReference type="GO" id="GO:0016787">
    <property type="term" value="F:hydrolase activity"/>
    <property type="evidence" value="ECO:0007669"/>
    <property type="project" value="UniProtKB-KW"/>
</dbReference>
<dbReference type="Proteomes" id="UP000028880">
    <property type="component" value="Unassembled WGS sequence"/>
</dbReference>
<keyword evidence="1" id="KW-0378">Hydrolase</keyword>
<dbReference type="InterPro" id="IPR016516">
    <property type="entry name" value="UCP07580"/>
</dbReference>
<dbReference type="HOGENOM" id="CLU_920765_0_0_11"/>
<reference evidence="1" key="1">
    <citation type="journal article" date="2014" name="Genome Announc.">
        <title>Draft Genome Sequence of Mycobacterium triplex DSM 44626.</title>
        <authorList>
            <person name="Sassi M."/>
            <person name="Croce O."/>
            <person name="Robert C."/>
            <person name="Raoult D."/>
            <person name="Drancourt M."/>
        </authorList>
    </citation>
    <scope>NUCLEOTIDE SEQUENCE [LARGE SCALE GENOMIC DNA]</scope>
    <source>
        <strain evidence="1">DSM 44626</strain>
    </source>
</reference>
<dbReference type="PANTHER" id="PTHR39456:SF1">
    <property type="entry name" value="METAL-DEPENDENT HYDROLASE"/>
    <property type="match status" value="1"/>
</dbReference>
<proteinExistence type="predicted"/>
<gene>
    <name evidence="1" type="ORF">BN973_03844</name>
</gene>
<dbReference type="eggNOG" id="COG3687">
    <property type="taxonomic scope" value="Bacteria"/>
</dbReference>
<dbReference type="STRING" id="47839.BN973_03844"/>